<evidence type="ECO:0000259" key="5">
    <source>
        <dbReference type="Pfam" id="PF08125"/>
    </source>
</evidence>
<accession>A0A926EV66</accession>
<dbReference type="EMBL" id="JACRTG010000028">
    <property type="protein sequence ID" value="MBC8588878.1"/>
    <property type="molecule type" value="Genomic_DNA"/>
</dbReference>
<reference evidence="6" key="1">
    <citation type="submission" date="2020-08" db="EMBL/GenBank/DDBJ databases">
        <title>Genome public.</title>
        <authorList>
            <person name="Liu C."/>
            <person name="Sun Q."/>
        </authorList>
    </citation>
    <scope>NUCLEOTIDE SEQUENCE</scope>
    <source>
        <strain evidence="6">BX21</strain>
    </source>
</reference>
<dbReference type="Pfam" id="PF08125">
    <property type="entry name" value="Mannitol_dh_C"/>
    <property type="match status" value="1"/>
</dbReference>
<dbReference type="SUPFAM" id="SSF48179">
    <property type="entry name" value="6-phosphogluconate dehydrogenase C-terminal domain-like"/>
    <property type="match status" value="1"/>
</dbReference>
<evidence type="ECO:0000259" key="4">
    <source>
        <dbReference type="Pfam" id="PF01232"/>
    </source>
</evidence>
<dbReference type="SUPFAM" id="SSF51735">
    <property type="entry name" value="NAD(P)-binding Rossmann-fold domains"/>
    <property type="match status" value="1"/>
</dbReference>
<dbReference type="GO" id="GO:0008926">
    <property type="term" value="F:mannitol-1-phosphate 5-dehydrogenase activity"/>
    <property type="evidence" value="ECO:0007669"/>
    <property type="project" value="UniProtKB-EC"/>
</dbReference>
<dbReference type="InterPro" id="IPR013328">
    <property type="entry name" value="6PGD_dom2"/>
</dbReference>
<dbReference type="GO" id="GO:0019592">
    <property type="term" value="P:mannitol catabolic process"/>
    <property type="evidence" value="ECO:0007669"/>
    <property type="project" value="TreeGrafter"/>
</dbReference>
<keyword evidence="7" id="KW-1185">Reference proteome</keyword>
<dbReference type="AlphaFoldDB" id="A0A926EV66"/>
<dbReference type="PANTHER" id="PTHR30524">
    <property type="entry name" value="MANNITOL-1-PHOSPHATE 5-DEHYDROGENASE"/>
    <property type="match status" value="1"/>
</dbReference>
<comment type="caution">
    <text evidence="6">The sequence shown here is derived from an EMBL/GenBank/DDBJ whole genome shotgun (WGS) entry which is preliminary data.</text>
</comment>
<name>A0A926EV66_9FIRM</name>
<organism evidence="6 7">
    <name type="scientific">Paratissierella segnis</name>
    <dbReference type="NCBI Taxonomy" id="2763679"/>
    <lineage>
        <taxon>Bacteria</taxon>
        <taxon>Bacillati</taxon>
        <taxon>Bacillota</taxon>
        <taxon>Tissierellia</taxon>
        <taxon>Tissierellales</taxon>
        <taxon>Tissierellaceae</taxon>
        <taxon>Paratissierella</taxon>
    </lineage>
</organism>
<evidence type="ECO:0000313" key="7">
    <source>
        <dbReference type="Proteomes" id="UP000601171"/>
    </source>
</evidence>
<dbReference type="RefSeq" id="WP_262430331.1">
    <property type="nucleotide sequence ID" value="NZ_JACRTG010000028.1"/>
</dbReference>
<dbReference type="PANTHER" id="PTHR30524:SF0">
    <property type="entry name" value="ALTRONATE OXIDOREDUCTASE-RELATED"/>
    <property type="match status" value="1"/>
</dbReference>
<dbReference type="Gene3D" id="1.10.1040.10">
    <property type="entry name" value="N-(1-d-carboxylethyl)-l-norvaline Dehydrogenase, domain 2"/>
    <property type="match status" value="1"/>
</dbReference>
<comment type="catalytic activity">
    <reaction evidence="3">
        <text>D-mannitol 1-phosphate + NAD(+) = beta-D-fructose 6-phosphate + NADH + H(+)</text>
        <dbReference type="Rhea" id="RHEA:19661"/>
        <dbReference type="ChEBI" id="CHEBI:15378"/>
        <dbReference type="ChEBI" id="CHEBI:57540"/>
        <dbReference type="ChEBI" id="CHEBI:57634"/>
        <dbReference type="ChEBI" id="CHEBI:57945"/>
        <dbReference type="ChEBI" id="CHEBI:61381"/>
        <dbReference type="EC" id="1.1.1.17"/>
    </reaction>
</comment>
<evidence type="ECO:0000256" key="1">
    <source>
        <dbReference type="ARBA" id="ARBA00023002"/>
    </source>
</evidence>
<keyword evidence="2" id="KW-0520">NAD</keyword>
<protein>
    <recommendedName>
        <fullName evidence="8">Mannitol-1-phosphate 5-dehydrogenase</fullName>
    </recommendedName>
</protein>
<dbReference type="InterPro" id="IPR008927">
    <property type="entry name" value="6-PGluconate_DH-like_C_sf"/>
</dbReference>
<evidence type="ECO:0000256" key="2">
    <source>
        <dbReference type="ARBA" id="ARBA00023027"/>
    </source>
</evidence>
<dbReference type="Gene3D" id="3.40.50.720">
    <property type="entry name" value="NAD(P)-binding Rossmann-like Domain"/>
    <property type="match status" value="1"/>
</dbReference>
<proteinExistence type="predicted"/>
<feature type="domain" description="Mannitol dehydrogenase C-terminal" evidence="5">
    <location>
        <begin position="218"/>
        <end position="369"/>
    </location>
</feature>
<dbReference type="InterPro" id="IPR013131">
    <property type="entry name" value="Mannitol_DH_N"/>
</dbReference>
<dbReference type="Pfam" id="PF01232">
    <property type="entry name" value="Mannitol_dh"/>
    <property type="match status" value="1"/>
</dbReference>
<gene>
    <name evidence="6" type="ORF">H8707_11700</name>
</gene>
<dbReference type="GO" id="GO:0005829">
    <property type="term" value="C:cytosol"/>
    <property type="evidence" value="ECO:0007669"/>
    <property type="project" value="TreeGrafter"/>
</dbReference>
<evidence type="ECO:0008006" key="8">
    <source>
        <dbReference type="Google" id="ProtNLM"/>
    </source>
</evidence>
<keyword evidence="1" id="KW-0560">Oxidoreductase</keyword>
<sequence length="397" mass="45503">MEKRVMIIGAGKIGRGYLADLFGDAGYHIIFVDAFTEMVDKLNEAGKYTLFISGEGKVDKKIISNYEAYSCERDFDRVVEIIADLNIICVSLYPSAFPSVADQLSEAIKLRIKNNNKKPLNVFFFANKVFTARKMKELITERLDSEIEKNYFMENVGIIEALTVRGGVKPTDEMLAEDPLCVSSSEGRVLKVGDNIIGEKPDMPFMEYLDKMEGRLAKKVWCGNMLHCTMSAIGNYKGYKYNIECSKDNYIKNIIDKAFDEADFGVGEEFGFTQEEMLENKKHYFDVFWDCKVKDDIARLAADPMRKLSYDDRYIGPALLCLKRGKLPYFLARSAAYLLMYDNEEDTVAIKMQNMIREKGIKQAIPEICGLNLEIENENILYQLIYDNYMEICFQKN</sequence>
<dbReference type="InterPro" id="IPR036291">
    <property type="entry name" value="NAD(P)-bd_dom_sf"/>
</dbReference>
<feature type="domain" description="Mannitol dehydrogenase N-terminal" evidence="4">
    <location>
        <begin position="4"/>
        <end position="162"/>
    </location>
</feature>
<evidence type="ECO:0000256" key="3">
    <source>
        <dbReference type="ARBA" id="ARBA00048615"/>
    </source>
</evidence>
<evidence type="ECO:0000313" key="6">
    <source>
        <dbReference type="EMBL" id="MBC8588878.1"/>
    </source>
</evidence>
<dbReference type="Proteomes" id="UP000601171">
    <property type="component" value="Unassembled WGS sequence"/>
</dbReference>
<dbReference type="InterPro" id="IPR013118">
    <property type="entry name" value="Mannitol_DH_C"/>
</dbReference>